<evidence type="ECO:0000313" key="4">
    <source>
        <dbReference type="EMBL" id="BAP47550.1"/>
    </source>
</evidence>
<dbReference type="InterPro" id="IPR053941">
    <property type="entry name" value="Csm6_HEPN"/>
</dbReference>
<dbReference type="Pfam" id="PF09659">
    <property type="entry name" value="Cas_Csm6_HEPN"/>
    <property type="match status" value="1"/>
</dbReference>
<feature type="domain" description="Csm6 HEPN" evidence="1">
    <location>
        <begin position="246"/>
        <end position="421"/>
    </location>
</feature>
<feature type="domain" description="Csm6 CARF" evidence="2">
    <location>
        <begin position="77"/>
        <end position="160"/>
    </location>
</feature>
<sequence length="428" mass="49396">MKVLISAVGTTDPIRTNHDGPLLHIARIYKPEKIILIFSEEMIPRKNRIKEAIYSIKGYTPIIEVDEKILLDSEVYIFDKMFEQISEIISRYTNTEDEFILNLSSATPQIISAMFTINRINDYNVRAVQVATPANSSNEKNKYDNESDIADLIKNNIDNCDSPQPRIIEDESEKFNSSLVKRNLRQLIQNYDYQAVYDLLNQPENTRLFPEPVREKLIAQILPFVQAFKYQRPLIDTLSQEAFSEPAQKAFNHFLMLDIMERRGLVADVLIKSKSLVEYILQNYIEINYSGLIYADGHYPKINTNHALAGQVNEFIAEAFRKRMGRNYDPNKPYSTDSTLNIHSFIDIINCLEPDNQLVKLAKTTLSLNSERNRVAHGLSEINSKLVDKKLNNLISSIKQLIQEVYSVEDNKFDYFDKKNSLLLDLLK</sequence>
<organism evidence="4">
    <name type="scientific">Streptococcus sobrinus</name>
    <dbReference type="NCBI Taxonomy" id="1310"/>
    <lineage>
        <taxon>Bacteria</taxon>
        <taxon>Bacillati</taxon>
        <taxon>Bacillota</taxon>
        <taxon>Bacilli</taxon>
        <taxon>Lactobacillales</taxon>
        <taxon>Streptococcaceae</taxon>
        <taxon>Streptococcus</taxon>
    </lineage>
</organism>
<dbReference type="Gene3D" id="3.40.50.10770">
    <property type="entry name" value="Hypothetical protein VC1899 like domain (Restriction endonuclease-like)"/>
    <property type="match status" value="1"/>
</dbReference>
<dbReference type="NCBIfam" id="TIGR02672">
    <property type="entry name" value="cas_csm6"/>
    <property type="match status" value="1"/>
</dbReference>
<reference evidence="4" key="1">
    <citation type="submission" date="2013-09" db="EMBL/GenBank/DDBJ databases">
        <title>Nucleotide sequence analysis of clustered regularly interspaced short palindromic repeats, CRISPR, in Streptococcus sobrinus.</title>
        <authorList>
            <person name="Tamura H."/>
        </authorList>
    </citation>
    <scope>NUCLEOTIDE SEQUENCE</scope>
    <source>
        <strain evidence="3">MT615R</strain>
        <strain evidence="4">TH21</strain>
    </source>
</reference>
<dbReference type="InterPro" id="IPR053955">
    <property type="entry name" value="Csm6_CARF"/>
</dbReference>
<dbReference type="EMBL" id="AB853887">
    <property type="protein sequence ID" value="BAP47537.1"/>
    <property type="molecule type" value="Genomic_DNA"/>
</dbReference>
<proteinExistence type="predicted"/>
<dbReference type="Pfam" id="PF22208">
    <property type="entry name" value="Cas_Csm6_CARF"/>
    <property type="match status" value="1"/>
</dbReference>
<dbReference type="InterPro" id="IPR013489">
    <property type="entry name" value="CRISPR-assoc_prot_Csm6"/>
</dbReference>
<protein>
    <submittedName>
        <fullName evidence="4">CRISPR-associated protein Csm6</fullName>
    </submittedName>
</protein>
<dbReference type="EMBL" id="AB853888">
    <property type="protein sequence ID" value="BAP47550.1"/>
    <property type="molecule type" value="Genomic_DNA"/>
</dbReference>
<name>A0A090A1G8_9STRE</name>
<dbReference type="AlphaFoldDB" id="A0A090A1G8"/>
<evidence type="ECO:0000259" key="2">
    <source>
        <dbReference type="Pfam" id="PF22208"/>
    </source>
</evidence>
<evidence type="ECO:0000313" key="3">
    <source>
        <dbReference type="EMBL" id="BAP47537.1"/>
    </source>
</evidence>
<accession>A0A090A1G8</accession>
<evidence type="ECO:0000259" key="1">
    <source>
        <dbReference type="Pfam" id="PF09659"/>
    </source>
</evidence>